<sequence>MVDLQTIGMGLTLILLVTSAFIGVIAVQEDNSFGLNEAVDQLTIDNEDIEDIIISFNSDFNTFSNSDGLNQIPLGATVIINTAKDTINFLSLAFFGWTIVITLLFGFSSDPNIIAFGGVLTILFGIIMIITIGKFLGGIIRSLPFFGGG</sequence>
<name>A0A0F9FIY5_9ZZZZ</name>
<organism evidence="2">
    <name type="scientific">marine sediment metagenome</name>
    <dbReference type="NCBI Taxonomy" id="412755"/>
    <lineage>
        <taxon>unclassified sequences</taxon>
        <taxon>metagenomes</taxon>
        <taxon>ecological metagenomes</taxon>
    </lineage>
</organism>
<protein>
    <submittedName>
        <fullName evidence="2">Uncharacterized protein</fullName>
    </submittedName>
</protein>
<keyword evidence="1" id="KW-0812">Transmembrane</keyword>
<accession>A0A0F9FIY5</accession>
<feature type="transmembrane region" description="Helical" evidence="1">
    <location>
        <begin position="113"/>
        <end position="136"/>
    </location>
</feature>
<reference evidence="2" key="1">
    <citation type="journal article" date="2015" name="Nature">
        <title>Complex archaea that bridge the gap between prokaryotes and eukaryotes.</title>
        <authorList>
            <person name="Spang A."/>
            <person name="Saw J.H."/>
            <person name="Jorgensen S.L."/>
            <person name="Zaremba-Niedzwiedzka K."/>
            <person name="Martijn J."/>
            <person name="Lind A.E."/>
            <person name="van Eijk R."/>
            <person name="Schleper C."/>
            <person name="Guy L."/>
            <person name="Ettema T.J."/>
        </authorList>
    </citation>
    <scope>NUCLEOTIDE SEQUENCE</scope>
</reference>
<gene>
    <name evidence="2" type="ORF">LCGC14_1945690</name>
</gene>
<proteinExistence type="predicted"/>
<dbReference type="AlphaFoldDB" id="A0A0F9FIY5"/>
<evidence type="ECO:0000256" key="1">
    <source>
        <dbReference type="SAM" id="Phobius"/>
    </source>
</evidence>
<keyword evidence="1" id="KW-0472">Membrane</keyword>
<comment type="caution">
    <text evidence="2">The sequence shown here is derived from an EMBL/GenBank/DDBJ whole genome shotgun (WGS) entry which is preliminary data.</text>
</comment>
<feature type="transmembrane region" description="Helical" evidence="1">
    <location>
        <begin position="6"/>
        <end position="27"/>
    </location>
</feature>
<evidence type="ECO:0000313" key="2">
    <source>
        <dbReference type="EMBL" id="KKL86339.1"/>
    </source>
</evidence>
<dbReference type="EMBL" id="LAZR01021145">
    <property type="protein sequence ID" value="KKL86339.1"/>
    <property type="molecule type" value="Genomic_DNA"/>
</dbReference>
<feature type="transmembrane region" description="Helical" evidence="1">
    <location>
        <begin position="89"/>
        <end position="107"/>
    </location>
</feature>
<keyword evidence="1" id="KW-1133">Transmembrane helix</keyword>